<dbReference type="InterPro" id="IPR036188">
    <property type="entry name" value="FAD/NAD-bd_sf"/>
</dbReference>
<accession>A0A0G3EE40</accession>
<dbReference type="PATRIC" id="fig|1609981.3.peg.1387"/>
<dbReference type="GO" id="GO:0051539">
    <property type="term" value="F:4 iron, 4 sulfur cluster binding"/>
    <property type="evidence" value="ECO:0007669"/>
    <property type="project" value="UniProtKB-KW"/>
</dbReference>
<dbReference type="PANTHER" id="PTHR43498">
    <property type="entry name" value="FERREDOXIN:COB-COM HETERODISULFIDE REDUCTASE SUBUNIT A"/>
    <property type="match status" value="1"/>
</dbReference>
<dbReference type="AlphaFoldDB" id="A0A0G3EE40"/>
<dbReference type="SUPFAM" id="SSF51905">
    <property type="entry name" value="FAD/NAD(P)-binding domain"/>
    <property type="match status" value="1"/>
</dbReference>
<keyword evidence="1" id="KW-0004">4Fe-4S</keyword>
<keyword evidence="5" id="KW-0411">Iron-sulfur</keyword>
<keyword evidence="8" id="KW-1185">Reference proteome</keyword>
<proteinExistence type="predicted"/>
<dbReference type="STRING" id="1307763.L21SP4_01335"/>
<evidence type="ECO:0000313" key="8">
    <source>
        <dbReference type="Proteomes" id="UP000035268"/>
    </source>
</evidence>
<dbReference type="EMBL" id="CP010904">
    <property type="protein sequence ID" value="AKJ64583.1"/>
    <property type="molecule type" value="Genomic_DNA"/>
</dbReference>
<dbReference type="InterPro" id="IPR000421">
    <property type="entry name" value="FA58C"/>
</dbReference>
<evidence type="ECO:0000256" key="4">
    <source>
        <dbReference type="ARBA" id="ARBA00023004"/>
    </source>
</evidence>
<dbReference type="RefSeq" id="WP_052881901.1">
    <property type="nucleotide sequence ID" value="NZ_CP010904.1"/>
</dbReference>
<dbReference type="PANTHER" id="PTHR43498:SF1">
    <property type="entry name" value="COB--COM HETERODISULFIDE REDUCTASE IRON-SULFUR SUBUNIT A"/>
    <property type="match status" value="1"/>
</dbReference>
<sequence length="956" mass="108001">MTNRRDFVKTGVLTVSLLNRDLAFSFVPDDFYDSGAYDNAIPFRKPARTIREVVPGFLWADAADFGSYGGWALDTQHSGFMGSSYLIAHGAGTPVEDAGLTIPDVRPGRYRLWVRSRNWIPEHSPGRFAVRINGQDSGIEYGAQGEKGWSWQDGGLHELQGGTVEMTLRDLTGYYGRCSSIILTRDTDYRPPADLEAFRRERARLSGESDQLQRRPEYDVVVVGAGTAGCCAAIAAARLGMKTALISDRPVLGGNASVEIGVPVQGAASQHRFARESGIIEEAGRIGLVNEWGSIMSRPFATLIEKEKNLEVYEDTRVEAVEKSGTKRIRAALARHTLTGGRSRIPGKMFIDTSGDGWLGYYAGADHRVGREPRSMYNESYAPERADNITMSGCLRGPREEYKRCLFYRTVRESSPQKFETPPWIYRLPPDWINRRGDDQRLERVAWHGTWWLEHHGEVDDLWDPEYARDALLRINFTFWDYMKNKWSERSRLSKHRLDYVPFMVGKRETRRLLGDYVLNQNDCESARPFEDAIGHTGWPLDVHAAEGLFSTTGPYDCAVKIPIAQIPYRTLYSRNIENLLMAGRAMSVSHIALGTVRVEGQTSITGQAAGTAAALALHRRTTPRGVYRRHMDELQQLLLKHDQYIPGVRNRDPEDLALRAEVRASSQFVDASNPFRREMESSERGRWFELNMARGVFFPWEAGRRLERISLPLEAKRDAEITLHLRAAGSGNDLSSATDVATVTRRISAGMKGWVDFPIDREIPTAHAWMYLETAEGVSWRHSSLNTEGVFRFYGRPGVWQKVQGDAMTFALDPDPVFTERRVYAPVNVINGTARPTEEAPNMWISDAGEPLPQWIELTLERRAKVSSVHCVFDTDLSVTMGKQRDAHPDVCVRDYTIECRTNGKWKNVARIRGNYQRFRRHEFPACVADKVRLTVESTHGAPQARVMEIRVYGA</sequence>
<dbReference type="GO" id="GO:0016491">
    <property type="term" value="F:oxidoreductase activity"/>
    <property type="evidence" value="ECO:0007669"/>
    <property type="project" value="UniProtKB-KW"/>
</dbReference>
<evidence type="ECO:0000256" key="1">
    <source>
        <dbReference type="ARBA" id="ARBA00022485"/>
    </source>
</evidence>
<reference evidence="8" key="1">
    <citation type="submission" date="2015-02" db="EMBL/GenBank/DDBJ databases">
        <title>Description and complete genome sequence of the first cultured representative of the subdivision 5 of the Verrucomicrobia phylum.</title>
        <authorList>
            <person name="Spring S."/>
            <person name="Bunk B."/>
            <person name="Sproer C."/>
            <person name="Klenk H.-P."/>
        </authorList>
    </citation>
    <scope>NUCLEOTIDE SEQUENCE [LARGE SCALE GENOMIC DNA]</scope>
    <source>
        <strain evidence="8">L21-Fru-AB</strain>
    </source>
</reference>
<evidence type="ECO:0000256" key="3">
    <source>
        <dbReference type="ARBA" id="ARBA00023002"/>
    </source>
</evidence>
<organism evidence="7 8">
    <name type="scientific">Kiritimatiella glycovorans</name>
    <dbReference type="NCBI Taxonomy" id="1307763"/>
    <lineage>
        <taxon>Bacteria</taxon>
        <taxon>Pseudomonadati</taxon>
        <taxon>Kiritimatiellota</taxon>
        <taxon>Kiritimatiellia</taxon>
        <taxon>Kiritimatiellales</taxon>
        <taxon>Kiritimatiellaceae</taxon>
        <taxon>Kiritimatiella</taxon>
    </lineage>
</organism>
<dbReference type="InterPro" id="IPR008979">
    <property type="entry name" value="Galactose-bd-like_sf"/>
</dbReference>
<feature type="domain" description="F5/8 type C" evidence="6">
    <location>
        <begin position="845"/>
        <end position="956"/>
    </location>
</feature>
<evidence type="ECO:0000313" key="7">
    <source>
        <dbReference type="EMBL" id="AKJ64583.1"/>
    </source>
</evidence>
<dbReference type="KEGG" id="vbl:L21SP4_01335"/>
<dbReference type="Gene3D" id="2.60.120.260">
    <property type="entry name" value="Galactose-binding domain-like"/>
    <property type="match status" value="1"/>
</dbReference>
<reference evidence="7 8" key="2">
    <citation type="journal article" date="2016" name="ISME J.">
        <title>Characterization of the first cultured representative of Verrucomicrobia subdivision 5 indicates the proposal of a novel phylum.</title>
        <authorList>
            <person name="Spring S."/>
            <person name="Bunk B."/>
            <person name="Sproer C."/>
            <person name="Schumann P."/>
            <person name="Rohde M."/>
            <person name="Tindall B.J."/>
            <person name="Klenk H.P."/>
        </authorList>
    </citation>
    <scope>NUCLEOTIDE SEQUENCE [LARGE SCALE GENOMIC DNA]</scope>
    <source>
        <strain evidence="7 8">L21-Fru-AB</strain>
    </source>
</reference>
<dbReference type="PROSITE" id="PS50022">
    <property type="entry name" value="FA58C_3"/>
    <property type="match status" value="1"/>
</dbReference>
<dbReference type="OrthoDB" id="9759982at2"/>
<name>A0A0G3EE40_9BACT</name>
<dbReference type="InterPro" id="IPR039650">
    <property type="entry name" value="HdrA-like"/>
</dbReference>
<protein>
    <submittedName>
        <fullName evidence="7">Pyridine nucleotide-disulfide oxidoreductase</fullName>
    </submittedName>
</protein>
<dbReference type="Proteomes" id="UP000035268">
    <property type="component" value="Chromosome"/>
</dbReference>
<dbReference type="Gene3D" id="3.50.50.60">
    <property type="entry name" value="FAD/NAD(P)-binding domain"/>
    <property type="match status" value="1"/>
</dbReference>
<dbReference type="GO" id="GO:0046872">
    <property type="term" value="F:metal ion binding"/>
    <property type="evidence" value="ECO:0007669"/>
    <property type="project" value="UniProtKB-KW"/>
</dbReference>
<evidence type="ECO:0000256" key="5">
    <source>
        <dbReference type="ARBA" id="ARBA00023014"/>
    </source>
</evidence>
<gene>
    <name evidence="7" type="ORF">L21SP4_01335</name>
</gene>
<keyword evidence="3" id="KW-0560">Oxidoreductase</keyword>
<evidence type="ECO:0000259" key="6">
    <source>
        <dbReference type="PROSITE" id="PS50022"/>
    </source>
</evidence>
<keyword evidence="2" id="KW-0479">Metal-binding</keyword>
<dbReference type="Pfam" id="PF12831">
    <property type="entry name" value="FAD_oxidored"/>
    <property type="match status" value="1"/>
</dbReference>
<dbReference type="SUPFAM" id="SSF49785">
    <property type="entry name" value="Galactose-binding domain-like"/>
    <property type="match status" value="1"/>
</dbReference>
<evidence type="ECO:0000256" key="2">
    <source>
        <dbReference type="ARBA" id="ARBA00022723"/>
    </source>
</evidence>
<keyword evidence="4" id="KW-0408">Iron</keyword>